<dbReference type="Gene3D" id="1.10.720.10">
    <property type="match status" value="1"/>
</dbReference>
<organism evidence="1 2">
    <name type="scientific">Niallia circulans</name>
    <name type="common">Bacillus circulans</name>
    <dbReference type="NCBI Taxonomy" id="1397"/>
    <lineage>
        <taxon>Bacteria</taxon>
        <taxon>Bacillati</taxon>
        <taxon>Bacillota</taxon>
        <taxon>Bacilli</taxon>
        <taxon>Bacillales</taxon>
        <taxon>Bacillaceae</taxon>
        <taxon>Niallia</taxon>
    </lineage>
</organism>
<name>A0A0J1III9_NIACI</name>
<sequence>MIVETRKTAAGTEYWDAKNKKSLFVAKGQEPSFEVTKNPKSMIATESIDEPVNIDGEMHLEDMTVKQLHAFAKQINVEIPSDIKKKEDIVAFLTSDSE</sequence>
<accession>A0A0J1III9</accession>
<reference evidence="1 2" key="1">
    <citation type="submission" date="2015-05" db="EMBL/GenBank/DDBJ databases">
        <title>Whole genome sequence and identification of bacterial endophytes from Costus igneus.</title>
        <authorList>
            <person name="Lee Y.P."/>
            <person name="Gan H.M."/>
            <person name="Eng W."/>
            <person name="Wheatley M.S."/>
            <person name="Caraballo A."/>
            <person name="Polter S."/>
            <person name="Savka M.A."/>
            <person name="Hudson A.O."/>
        </authorList>
    </citation>
    <scope>NUCLEOTIDE SEQUENCE [LARGE SCALE GENOMIC DNA]</scope>
    <source>
        <strain evidence="1 2">RIT379</strain>
    </source>
</reference>
<gene>
    <name evidence="1" type="ORF">ABW02_15195</name>
</gene>
<dbReference type="EMBL" id="LDPH01000014">
    <property type="protein sequence ID" value="KLV25712.1"/>
    <property type="molecule type" value="Genomic_DNA"/>
</dbReference>
<dbReference type="Proteomes" id="UP000036045">
    <property type="component" value="Unassembled WGS sequence"/>
</dbReference>
<keyword evidence="2" id="KW-1185">Reference proteome</keyword>
<dbReference type="PATRIC" id="fig|1397.4.peg.1219"/>
<dbReference type="AlphaFoldDB" id="A0A0J1III9"/>
<proteinExistence type="predicted"/>
<dbReference type="OrthoDB" id="2187222at2"/>
<protein>
    <submittedName>
        <fullName evidence="1">Phage protein</fullName>
    </submittedName>
</protein>
<comment type="caution">
    <text evidence="1">The sequence shown here is derived from an EMBL/GenBank/DDBJ whole genome shotgun (WGS) entry which is preliminary data.</text>
</comment>
<evidence type="ECO:0000313" key="2">
    <source>
        <dbReference type="Proteomes" id="UP000036045"/>
    </source>
</evidence>
<dbReference type="RefSeq" id="WP_047943137.1">
    <property type="nucleotide sequence ID" value="NZ_LDPH01000014.1"/>
</dbReference>
<evidence type="ECO:0000313" key="1">
    <source>
        <dbReference type="EMBL" id="KLV25712.1"/>
    </source>
</evidence>